<protein>
    <recommendedName>
        <fullName evidence="2">Signal peptidase I</fullName>
    </recommendedName>
    <alternativeName>
        <fullName evidence="3">Leader peptidase I</fullName>
    </alternativeName>
</protein>
<reference evidence="5 6" key="1">
    <citation type="journal article" date="2013" name="Mar. Genomics">
        <title>Expression of sulfatases in Rhodopirellula baltica and the diversity of sulfatases in the genus Rhodopirellula.</title>
        <authorList>
            <person name="Wegner C.E."/>
            <person name="Richter-Heitmann T."/>
            <person name="Klindworth A."/>
            <person name="Klockow C."/>
            <person name="Richter M."/>
            <person name="Achstetter T."/>
            <person name="Glockner F.O."/>
            <person name="Harder J."/>
        </authorList>
    </citation>
    <scope>NUCLEOTIDE SEQUENCE [LARGE SCALE GENOMIC DNA]</scope>
    <source>
        <strain evidence="5 6">SH398</strain>
    </source>
</reference>
<proteinExistence type="inferred from homology"/>
<dbReference type="PANTHER" id="PTHR43390:SF1">
    <property type="entry name" value="CHLOROPLAST PROCESSING PEPTIDASE"/>
    <property type="match status" value="1"/>
</dbReference>
<evidence type="ECO:0000313" key="5">
    <source>
        <dbReference type="EMBL" id="EMI28052.1"/>
    </source>
</evidence>
<accession>M5SJY7</accession>
<dbReference type="SUPFAM" id="SSF51306">
    <property type="entry name" value="LexA/Signal peptidase"/>
    <property type="match status" value="1"/>
</dbReference>
<dbReference type="GO" id="GO:0006465">
    <property type="term" value="P:signal peptide processing"/>
    <property type="evidence" value="ECO:0007669"/>
    <property type="project" value="InterPro"/>
</dbReference>
<name>M5SJY7_9BACT</name>
<dbReference type="PATRIC" id="fig|1263868.3.peg.1462"/>
<sequence>MSISFQPNDPAVIASRISRRRWLTGAGCLAMSVAGCETRRETYASYQVAGPSMAPTLWGPSVQFSCTACEVRIRVDAEHWRSIQSRIATSGKPTRSAPRCWHCGTSVDLESASSLTRINPDVVTVVATPTRQIQSRLDKGEKPLVVVTREGSVHIKRLLAGPGQIVTADSDGRMFVDGYAIAISDSPRLPIDLDDNRLGEIASRWSSPSGTWRRDQRGIWSGANGNADPDRGIAWLVYEHRNVYRGNVVSRVLDDCPANLGLNRRLNPVDEIGLTFVIQPRDGADAEVAQADHLVHAMVWTESGIRVVSSSVPEQSDEGGVTLEFTPQDFREGETITESDLATEAMPALSPTSPIAIGLNPRAVMNAQRLQLWRSIAWRAPAQSCWELQADEWFAAGDNVPVSVDSRTWGPVQTDQIVGICQPNDRSVTTKLND</sequence>
<comment type="caution">
    <text evidence="5">The sequence shown here is derived from an EMBL/GenBank/DDBJ whole genome shotgun (WGS) entry which is preliminary data.</text>
</comment>
<evidence type="ECO:0000256" key="2">
    <source>
        <dbReference type="ARBA" id="ARBA00019232"/>
    </source>
</evidence>
<dbReference type="InterPro" id="IPR000223">
    <property type="entry name" value="Pept_S26A_signal_pept_1"/>
</dbReference>
<organism evidence="5 6">
    <name type="scientific">Rhodopirellula europaea SH398</name>
    <dbReference type="NCBI Taxonomy" id="1263868"/>
    <lineage>
        <taxon>Bacteria</taxon>
        <taxon>Pseudomonadati</taxon>
        <taxon>Planctomycetota</taxon>
        <taxon>Planctomycetia</taxon>
        <taxon>Pirellulales</taxon>
        <taxon>Pirellulaceae</taxon>
        <taxon>Rhodopirellula</taxon>
    </lineage>
</organism>
<dbReference type="InterPro" id="IPR036286">
    <property type="entry name" value="LexA/Signal_pep-like_sf"/>
</dbReference>
<dbReference type="GO" id="GO:0004252">
    <property type="term" value="F:serine-type endopeptidase activity"/>
    <property type="evidence" value="ECO:0007669"/>
    <property type="project" value="InterPro"/>
</dbReference>
<gene>
    <name evidence="5" type="ORF">RESH_01362</name>
</gene>
<dbReference type="Proteomes" id="UP000011996">
    <property type="component" value="Unassembled WGS sequence"/>
</dbReference>
<dbReference type="GO" id="GO:0016020">
    <property type="term" value="C:membrane"/>
    <property type="evidence" value="ECO:0007669"/>
    <property type="project" value="InterPro"/>
</dbReference>
<comment type="similarity">
    <text evidence="1">Belongs to the peptidase S26 family.</text>
</comment>
<dbReference type="Gene3D" id="2.10.109.10">
    <property type="entry name" value="Umud Fragment, subunit A"/>
    <property type="match status" value="1"/>
</dbReference>
<feature type="domain" description="Peptidase S26" evidence="4">
    <location>
        <begin position="380"/>
        <end position="420"/>
    </location>
</feature>
<dbReference type="EMBL" id="ANOF01000049">
    <property type="protein sequence ID" value="EMI28052.1"/>
    <property type="molecule type" value="Genomic_DNA"/>
</dbReference>
<dbReference type="STRING" id="1263868.RESH_01362"/>
<dbReference type="InterPro" id="IPR019533">
    <property type="entry name" value="Peptidase_S26"/>
</dbReference>
<evidence type="ECO:0000256" key="1">
    <source>
        <dbReference type="ARBA" id="ARBA00009370"/>
    </source>
</evidence>
<evidence type="ECO:0000256" key="3">
    <source>
        <dbReference type="ARBA" id="ARBA00029906"/>
    </source>
</evidence>
<dbReference type="OrthoDB" id="9802919at2"/>
<evidence type="ECO:0000259" key="4">
    <source>
        <dbReference type="Pfam" id="PF10502"/>
    </source>
</evidence>
<dbReference type="Pfam" id="PF10502">
    <property type="entry name" value="Peptidase_S26"/>
    <property type="match status" value="1"/>
</dbReference>
<evidence type="ECO:0000313" key="6">
    <source>
        <dbReference type="Proteomes" id="UP000011996"/>
    </source>
</evidence>
<dbReference type="CDD" id="cd06530">
    <property type="entry name" value="S26_SPase_I"/>
    <property type="match status" value="1"/>
</dbReference>
<dbReference type="AlphaFoldDB" id="M5SJY7"/>
<dbReference type="PANTHER" id="PTHR43390">
    <property type="entry name" value="SIGNAL PEPTIDASE I"/>
    <property type="match status" value="1"/>
</dbReference>